<dbReference type="Pfam" id="PF12833">
    <property type="entry name" value="HTH_18"/>
    <property type="match status" value="1"/>
</dbReference>
<dbReference type="InterPro" id="IPR003313">
    <property type="entry name" value="AraC-bd"/>
</dbReference>
<dbReference type="PROSITE" id="PS01124">
    <property type="entry name" value="HTH_ARAC_FAMILY_2"/>
    <property type="match status" value="1"/>
</dbReference>
<protein>
    <submittedName>
        <fullName evidence="1">Uncharacterized protein</fullName>
    </submittedName>
</protein>
<dbReference type="SUPFAM" id="SSF51215">
    <property type="entry name" value="Regulatory protein AraC"/>
    <property type="match status" value="1"/>
</dbReference>
<dbReference type="PRINTS" id="PR00032">
    <property type="entry name" value="HTHARAC"/>
</dbReference>
<dbReference type="InterPro" id="IPR020449">
    <property type="entry name" value="Tscrpt_reg_AraC-type_HTH"/>
</dbReference>
<dbReference type="InterPro" id="IPR014710">
    <property type="entry name" value="RmlC-like_jellyroll"/>
</dbReference>
<dbReference type="GO" id="GO:0043565">
    <property type="term" value="F:sequence-specific DNA binding"/>
    <property type="evidence" value="ECO:0007669"/>
    <property type="project" value="InterPro"/>
</dbReference>
<dbReference type="Gene3D" id="1.10.10.60">
    <property type="entry name" value="Homeodomain-like"/>
    <property type="match status" value="1"/>
</dbReference>
<dbReference type="AlphaFoldDB" id="A0A3G9IST9"/>
<dbReference type="PANTHER" id="PTHR43280:SF2">
    <property type="entry name" value="HTH-TYPE TRANSCRIPTIONAL REGULATOR EXSA"/>
    <property type="match status" value="1"/>
</dbReference>
<dbReference type="SMART" id="SM00342">
    <property type="entry name" value="HTH_ARAC"/>
    <property type="match status" value="1"/>
</dbReference>
<dbReference type="Pfam" id="PF02311">
    <property type="entry name" value="AraC_binding"/>
    <property type="match status" value="1"/>
</dbReference>
<sequence length="291" mass="33999">MAEYLRTKLKPLVLIHNLITMYYFEFAKDYVFHGESHDFWELVYTDKGEVEVTADTSQHRLESGSIIFHKPNEFHSFYASGGTAPNIIVISFDTKSKVMKQFENRIQRLDDAERNLLSEIIREAMQTFMYPFEHPLILRDNPLIGGEQMIRSLLEQFLIRLLRSDNRVLTGISLLSVAQEIEKHDLKRAVIQLMQERIRESLSLEDISLALRLTKTKLKDDFKKQTGYPVMKYFMRLKIDMAKMQIRETKGNFSEIAEDLGFRSVHSFSKAFKKTIGMTPTEYARSVQARI</sequence>
<dbReference type="InterPro" id="IPR009057">
    <property type="entry name" value="Homeodomain-like_sf"/>
</dbReference>
<dbReference type="Gene3D" id="2.60.120.10">
    <property type="entry name" value="Jelly Rolls"/>
    <property type="match status" value="1"/>
</dbReference>
<dbReference type="InterPro" id="IPR018062">
    <property type="entry name" value="HTH_AraC-typ_CS"/>
</dbReference>
<evidence type="ECO:0000313" key="2">
    <source>
        <dbReference type="Proteomes" id="UP000275368"/>
    </source>
</evidence>
<reference evidence="1 2" key="1">
    <citation type="submission" date="2018-11" db="EMBL/GenBank/DDBJ databases">
        <title>Complete genome sequence of Paenibacillus baekrokdamisoli strain KCTC 33723.</title>
        <authorList>
            <person name="Kang S.W."/>
            <person name="Lee K.C."/>
            <person name="Kim K.K."/>
            <person name="Kim J.S."/>
            <person name="Kim D.S."/>
            <person name="Ko S.H."/>
            <person name="Yang S.H."/>
            <person name="Lee J.S."/>
        </authorList>
    </citation>
    <scope>NUCLEOTIDE SEQUENCE [LARGE SCALE GENOMIC DNA]</scope>
    <source>
        <strain evidence="1 2">KCTC 33723</strain>
    </source>
</reference>
<proteinExistence type="predicted"/>
<keyword evidence="2" id="KW-1185">Reference proteome</keyword>
<dbReference type="SUPFAM" id="SSF46689">
    <property type="entry name" value="Homeodomain-like"/>
    <property type="match status" value="1"/>
</dbReference>
<dbReference type="Proteomes" id="UP000275368">
    <property type="component" value="Chromosome"/>
</dbReference>
<dbReference type="InterPro" id="IPR018060">
    <property type="entry name" value="HTH_AraC"/>
</dbReference>
<dbReference type="InterPro" id="IPR037923">
    <property type="entry name" value="HTH-like"/>
</dbReference>
<dbReference type="EMBL" id="AP019308">
    <property type="protein sequence ID" value="BBH21302.1"/>
    <property type="molecule type" value="Genomic_DNA"/>
</dbReference>
<evidence type="ECO:0000313" key="1">
    <source>
        <dbReference type="EMBL" id="BBH21302.1"/>
    </source>
</evidence>
<dbReference type="PROSITE" id="PS00041">
    <property type="entry name" value="HTH_ARAC_FAMILY_1"/>
    <property type="match status" value="1"/>
</dbReference>
<dbReference type="OrthoDB" id="249627at2"/>
<gene>
    <name evidence="1" type="ORF">Back11_26470</name>
</gene>
<organism evidence="1 2">
    <name type="scientific">Paenibacillus baekrokdamisoli</name>
    <dbReference type="NCBI Taxonomy" id="1712516"/>
    <lineage>
        <taxon>Bacteria</taxon>
        <taxon>Bacillati</taxon>
        <taxon>Bacillota</taxon>
        <taxon>Bacilli</taxon>
        <taxon>Bacillales</taxon>
        <taxon>Paenibacillaceae</taxon>
        <taxon>Paenibacillus</taxon>
    </lineage>
</organism>
<dbReference type="KEGG" id="pbk:Back11_26470"/>
<name>A0A3G9IST9_9BACL</name>
<dbReference type="RefSeq" id="WP_125657591.1">
    <property type="nucleotide sequence ID" value="NZ_AP019308.1"/>
</dbReference>
<dbReference type="GO" id="GO:0003700">
    <property type="term" value="F:DNA-binding transcription factor activity"/>
    <property type="evidence" value="ECO:0007669"/>
    <property type="project" value="InterPro"/>
</dbReference>
<accession>A0A3G9IST9</accession>
<dbReference type="PANTHER" id="PTHR43280">
    <property type="entry name" value="ARAC-FAMILY TRANSCRIPTIONAL REGULATOR"/>
    <property type="match status" value="1"/>
</dbReference>